<dbReference type="OrthoDB" id="5491447at2"/>
<comment type="caution">
    <text evidence="3">The sequence shown here is derived from an EMBL/GenBank/DDBJ whole genome shotgun (WGS) entry which is preliminary data.</text>
</comment>
<dbReference type="RefSeq" id="WP_109262566.1">
    <property type="nucleotide sequence ID" value="NZ_QEWP01000001.1"/>
</dbReference>
<evidence type="ECO:0000313" key="4">
    <source>
        <dbReference type="Proteomes" id="UP000244956"/>
    </source>
</evidence>
<organism evidence="3 4">
    <name type="scientific">Marinilabilia rubra</name>
    <dbReference type="NCBI Taxonomy" id="2162893"/>
    <lineage>
        <taxon>Bacteria</taxon>
        <taxon>Pseudomonadati</taxon>
        <taxon>Bacteroidota</taxon>
        <taxon>Bacteroidia</taxon>
        <taxon>Marinilabiliales</taxon>
        <taxon>Marinilabiliaceae</taxon>
        <taxon>Marinilabilia</taxon>
    </lineage>
</organism>
<evidence type="ECO:0008006" key="5">
    <source>
        <dbReference type="Google" id="ProtNLM"/>
    </source>
</evidence>
<keyword evidence="4" id="KW-1185">Reference proteome</keyword>
<feature type="transmembrane region" description="Helical" evidence="1">
    <location>
        <begin position="92"/>
        <end position="113"/>
    </location>
</feature>
<dbReference type="EMBL" id="QEWP01000001">
    <property type="protein sequence ID" value="PWE01111.1"/>
    <property type="molecule type" value="Genomic_DNA"/>
</dbReference>
<name>A0A2U2BDH4_9BACT</name>
<keyword evidence="1" id="KW-0472">Membrane</keyword>
<keyword evidence="2" id="KW-0732">Signal</keyword>
<dbReference type="Proteomes" id="UP000244956">
    <property type="component" value="Unassembled WGS sequence"/>
</dbReference>
<reference evidence="3 4" key="1">
    <citation type="submission" date="2018-05" db="EMBL/GenBank/DDBJ databases">
        <title>Marinilabilia rubrum sp. nov., isolated from saltern sediment.</title>
        <authorList>
            <person name="Zhang R."/>
        </authorList>
    </citation>
    <scope>NUCLEOTIDE SEQUENCE [LARGE SCALE GENOMIC DNA]</scope>
    <source>
        <strain evidence="3 4">WTE16</strain>
    </source>
</reference>
<dbReference type="AlphaFoldDB" id="A0A2U2BDH4"/>
<proteinExistence type="predicted"/>
<keyword evidence="1" id="KW-1133">Transmembrane helix</keyword>
<evidence type="ECO:0000256" key="1">
    <source>
        <dbReference type="SAM" id="Phobius"/>
    </source>
</evidence>
<keyword evidence="1" id="KW-0812">Transmembrane</keyword>
<feature type="signal peptide" evidence="2">
    <location>
        <begin position="1"/>
        <end position="22"/>
    </location>
</feature>
<accession>A0A2U2BDH4</accession>
<protein>
    <recommendedName>
        <fullName evidence="5">DUF4129 domain-containing protein</fullName>
    </recommendedName>
</protein>
<evidence type="ECO:0000313" key="3">
    <source>
        <dbReference type="EMBL" id="PWE01111.1"/>
    </source>
</evidence>
<sequence length="243" mass="28738">MLQRLLFFIVLLSLWAAPETKAAVHKDSLAQDKVSAWDEGAVYYRQPPYEQIEEWKSDKKYRYDRGEGPGLLDYLLSRFLYWLVSQTSDKPWYFYVFVAIGALLILFLILRLLDVPVTGLFMMSRHPQNTGLQYQDEAFDFSSEKLRQMLDMFRNNGAYREAVRVLFLLYLRNLHDKGVVTLKHFKTNHDYLHEIDSEKERKVFRQRMHFFDVVWYGHTDVNEAQFNKVEAAFANSKEGGARL</sequence>
<gene>
    <name evidence="3" type="ORF">DDZ16_01080</name>
</gene>
<feature type="chain" id="PRO_5015712781" description="DUF4129 domain-containing protein" evidence="2">
    <location>
        <begin position="23"/>
        <end position="243"/>
    </location>
</feature>
<evidence type="ECO:0000256" key="2">
    <source>
        <dbReference type="SAM" id="SignalP"/>
    </source>
</evidence>